<reference evidence="2 3" key="1">
    <citation type="submission" date="2015-04" db="EMBL/GenBank/DDBJ databases">
        <authorList>
            <person name="Heijne W.H."/>
            <person name="Fedorova N.D."/>
            <person name="Nierman W.C."/>
            <person name="Vollebregt A.W."/>
            <person name="Zhao Z."/>
            <person name="Wu L."/>
            <person name="Kumar M."/>
            <person name="Stam H."/>
            <person name="van den Berg M.A."/>
            <person name="Pel H.J."/>
        </authorList>
    </citation>
    <scope>NUCLEOTIDE SEQUENCE [LARGE SCALE GENOMIC DNA]</scope>
    <source>
        <strain evidence="2 3">CBS 393.64</strain>
    </source>
</reference>
<sequence>MATTPPPPSLETLRPPPTPKHGAGYHSYDPYPTRQSARLASQRAARDSHTTPPPSSPKQARSGLTSTRKQSLSDTGTLSPPGSPTSSPRKKSSGQGRGPLPTLAVNDNPALHMSNLSETSQNSSHKPSSRSTTITRTAGMLPTPAKTPRKKAVEDPSTTARNLFPNASMSRAKKGKKYTGFSLESFHENPSENHEKIEIFTDSRDRIPKLDKSEENPFYKKPEDKHVSLNTGSHTSKRRKVEEVKEVKRSEEVEDALKREDGMLYVFRGKKIFRKFQDDEDEDSDGDDLGLFAARPDLLDDSVNTRVRPLTRSSIKPRVLFPTAQKSQSGGASSATADEEAATDIEDLADADENENENENEEPNHMTDVNMDQPQVTPPAKSTVTTPASPGATGRTLRPRPGRPTSNQNDTPSVLEPKKEKRISPFDGWLRKKQTPSPPGVEFSIPKKRDADPTPSMSGPVTKKTKGN</sequence>
<proteinExistence type="predicted"/>
<evidence type="ECO:0000313" key="2">
    <source>
        <dbReference type="EMBL" id="KKA21050.1"/>
    </source>
</evidence>
<accession>A0A0F4YSG4</accession>
<feature type="compositionally biased region" description="Low complexity" evidence="1">
    <location>
        <begin position="73"/>
        <end position="87"/>
    </location>
</feature>
<dbReference type="RefSeq" id="XP_013327662.1">
    <property type="nucleotide sequence ID" value="XM_013472208.1"/>
</dbReference>
<feature type="compositionally biased region" description="Polar residues" evidence="1">
    <location>
        <begin position="156"/>
        <end position="169"/>
    </location>
</feature>
<feature type="compositionally biased region" description="Polar residues" evidence="1">
    <location>
        <begin position="370"/>
        <end position="388"/>
    </location>
</feature>
<dbReference type="Proteomes" id="UP000053958">
    <property type="component" value="Unassembled WGS sequence"/>
</dbReference>
<dbReference type="EMBL" id="LASV01000208">
    <property type="protein sequence ID" value="KKA21050.1"/>
    <property type="molecule type" value="Genomic_DNA"/>
</dbReference>
<keyword evidence="3" id="KW-1185">Reference proteome</keyword>
<feature type="region of interest" description="Disordered" evidence="1">
    <location>
        <begin position="1"/>
        <end position="173"/>
    </location>
</feature>
<dbReference type="GeneID" id="25317256"/>
<organism evidence="2 3">
    <name type="scientific">Rasamsonia emersonii (strain ATCC 16479 / CBS 393.64 / IMI 116815)</name>
    <dbReference type="NCBI Taxonomy" id="1408163"/>
    <lineage>
        <taxon>Eukaryota</taxon>
        <taxon>Fungi</taxon>
        <taxon>Dikarya</taxon>
        <taxon>Ascomycota</taxon>
        <taxon>Pezizomycotina</taxon>
        <taxon>Eurotiomycetes</taxon>
        <taxon>Eurotiomycetidae</taxon>
        <taxon>Eurotiales</taxon>
        <taxon>Trichocomaceae</taxon>
        <taxon>Rasamsonia</taxon>
    </lineage>
</organism>
<feature type="compositionally biased region" description="Basic and acidic residues" evidence="1">
    <location>
        <begin position="208"/>
        <end position="227"/>
    </location>
</feature>
<dbReference type="AlphaFoldDB" id="A0A0F4YSG4"/>
<feature type="region of interest" description="Disordered" evidence="1">
    <location>
        <begin position="208"/>
        <end position="243"/>
    </location>
</feature>
<dbReference type="OrthoDB" id="5398515at2759"/>
<gene>
    <name evidence="2" type="ORF">T310_4909</name>
</gene>
<feature type="compositionally biased region" description="Low complexity" evidence="1">
    <location>
        <begin position="34"/>
        <end position="43"/>
    </location>
</feature>
<feature type="compositionally biased region" description="Pro residues" evidence="1">
    <location>
        <begin position="1"/>
        <end position="19"/>
    </location>
</feature>
<evidence type="ECO:0000256" key="1">
    <source>
        <dbReference type="SAM" id="MobiDB-lite"/>
    </source>
</evidence>
<protein>
    <submittedName>
        <fullName evidence="2">Uncharacterized protein</fullName>
    </submittedName>
</protein>
<feature type="compositionally biased region" description="Polar residues" evidence="1">
    <location>
        <begin position="57"/>
        <end position="72"/>
    </location>
</feature>
<name>A0A0F4YSG4_RASE3</name>
<feature type="compositionally biased region" description="Low complexity" evidence="1">
    <location>
        <begin position="323"/>
        <end position="336"/>
    </location>
</feature>
<feature type="region of interest" description="Disordered" evidence="1">
    <location>
        <begin position="276"/>
        <end position="468"/>
    </location>
</feature>
<evidence type="ECO:0000313" key="3">
    <source>
        <dbReference type="Proteomes" id="UP000053958"/>
    </source>
</evidence>
<feature type="compositionally biased region" description="Acidic residues" evidence="1">
    <location>
        <begin position="337"/>
        <end position="361"/>
    </location>
</feature>
<comment type="caution">
    <text evidence="2">The sequence shown here is derived from an EMBL/GenBank/DDBJ whole genome shotgun (WGS) entry which is preliminary data.</text>
</comment>
<feature type="compositionally biased region" description="Acidic residues" evidence="1">
    <location>
        <begin position="278"/>
        <end position="288"/>
    </location>
</feature>
<feature type="compositionally biased region" description="Polar residues" evidence="1">
    <location>
        <begin position="114"/>
        <end position="136"/>
    </location>
</feature>